<comment type="caution">
    <text evidence="1">The sequence shown here is derived from an EMBL/GenBank/DDBJ whole genome shotgun (WGS) entry which is preliminary data.</text>
</comment>
<keyword evidence="2" id="KW-1185">Reference proteome</keyword>
<accession>A0ACB8KRT9</accession>
<proteinExistence type="predicted"/>
<evidence type="ECO:0000313" key="2">
    <source>
        <dbReference type="Proteomes" id="UP000829398"/>
    </source>
</evidence>
<dbReference type="Proteomes" id="UP000829398">
    <property type="component" value="Chromosome 5"/>
</dbReference>
<protein>
    <submittedName>
        <fullName evidence="1">Peptidase S26 domain-containing protein</fullName>
    </submittedName>
</protein>
<organism evidence="1 2">
    <name type="scientific">Citrus sinensis</name>
    <name type="common">Sweet orange</name>
    <name type="synonym">Citrus aurantium var. sinensis</name>
    <dbReference type="NCBI Taxonomy" id="2711"/>
    <lineage>
        <taxon>Eukaryota</taxon>
        <taxon>Viridiplantae</taxon>
        <taxon>Streptophyta</taxon>
        <taxon>Embryophyta</taxon>
        <taxon>Tracheophyta</taxon>
        <taxon>Spermatophyta</taxon>
        <taxon>Magnoliopsida</taxon>
        <taxon>eudicotyledons</taxon>
        <taxon>Gunneridae</taxon>
        <taxon>Pentapetalae</taxon>
        <taxon>rosids</taxon>
        <taxon>malvids</taxon>
        <taxon>Sapindales</taxon>
        <taxon>Rutaceae</taxon>
        <taxon>Aurantioideae</taxon>
        <taxon>Citrus</taxon>
    </lineage>
</organism>
<evidence type="ECO:0000313" key="1">
    <source>
        <dbReference type="EMBL" id="KAH9757128.1"/>
    </source>
</evidence>
<sequence>MSFLRPSALHQFLITCLSVRWMPCESWGFLRWPGLDGSLKILIGLLLWSTFSEIRFIPSSSMYPTLRIGDRIIVEKASYYFRNPSIHDIVTFRAPFQVRDGSLYVNGIAQNEDFIAEHPKYTSDLTYVPVGYVYVLGDNRNNSFDSHVWLSGWDGAANSWFLTRFSVTIHVLLVCSLFYMFTCCRVENGEWSGVEWSWLVGLALIADKWQAWQMEITHLSVPISLKIHSGVISMNFQLGTKVWPKLFRSVTMYGVKQCVSFTIFRAYHNEASS</sequence>
<gene>
    <name evidence="1" type="ORF">KPL71_016297</name>
</gene>
<name>A0ACB8KRT9_CITSI</name>
<reference evidence="2" key="1">
    <citation type="journal article" date="2023" name="Hortic. Res.">
        <title>A chromosome-level phased genome enabling allele-level studies in sweet orange: a case study on citrus Huanglongbing tolerance.</title>
        <authorList>
            <person name="Wu B."/>
            <person name="Yu Q."/>
            <person name="Deng Z."/>
            <person name="Duan Y."/>
            <person name="Luo F."/>
            <person name="Gmitter F. Jr."/>
        </authorList>
    </citation>
    <scope>NUCLEOTIDE SEQUENCE [LARGE SCALE GENOMIC DNA]</scope>
    <source>
        <strain evidence="2">cv. Valencia</strain>
    </source>
</reference>
<dbReference type="EMBL" id="CM039174">
    <property type="protein sequence ID" value="KAH9757128.1"/>
    <property type="molecule type" value="Genomic_DNA"/>
</dbReference>